<accession>A0AAV1N5S0</accession>
<protein>
    <submittedName>
        <fullName evidence="19">Lipase member H-like</fullName>
    </submittedName>
</protein>
<keyword evidence="11" id="KW-1015">Disulfide bond</keyword>
<dbReference type="InterPro" id="IPR033906">
    <property type="entry name" value="Lipase_N"/>
</dbReference>
<dbReference type="Proteomes" id="UP001314229">
    <property type="component" value="Unassembled WGS sequence"/>
</dbReference>
<dbReference type="GO" id="GO:0008201">
    <property type="term" value="F:heparin binding"/>
    <property type="evidence" value="ECO:0007669"/>
    <property type="project" value="UniProtKB-ARBA"/>
</dbReference>
<evidence type="ECO:0000256" key="3">
    <source>
        <dbReference type="ARBA" id="ARBA00010701"/>
    </source>
</evidence>
<dbReference type="GO" id="GO:0005615">
    <property type="term" value="C:extracellular space"/>
    <property type="evidence" value="ECO:0007669"/>
    <property type="project" value="UniProtKB-ARBA"/>
</dbReference>
<dbReference type="GO" id="GO:0016042">
    <property type="term" value="P:lipid catabolic process"/>
    <property type="evidence" value="ECO:0007669"/>
    <property type="project" value="UniProtKB-KW"/>
</dbReference>
<feature type="active site" description="Nucleophile" evidence="15">
    <location>
        <position position="200"/>
    </location>
</feature>
<sequence>MGTGVTSQECFTCEHNDLGQGVWLSWKYCSTAKIICTLLVESMFLWQYLTTLLLIAVQICKAQKCDDFTDLDLNNAIIGTSLRVRLLLYTSANPECGSLVSHTNLSAHPQFNLSRPTSFIIHGYRPTGSPPVWLNNITQLMLDRTNGNVIVVDWNHGAANVNYLKAVENTYKTAENLTAFIGKMRDHGATLNSTHMIGVSLGAHISGFVGKRLNGEIGRITALDPAGPQFTGKPPKDRLDFTDAQFVDVLHTDIDALGFRAPLGHIDFYANAGTDQPGCPKTIFSGGAYFKCDHQRSVLLYLDALKPVCNFRAFPCSSYNDFMDGICMDCNQFGTAGCPVFGYDIIKWKDVLRIGQTKAFFNTNKVSPFCLTGYKVDVIIWNQEVRWGYITVKLHGNGKEAVATIDHKSSKFQRYKETHLFAQFDKDLQTVNKVSLTFSTGNVFKPKYKLRVLRVRLTHMERKEGPLCRYDILLQENKEVTFRPIPCEESNF</sequence>
<evidence type="ECO:0000256" key="11">
    <source>
        <dbReference type="ARBA" id="ARBA00023157"/>
    </source>
</evidence>
<dbReference type="GO" id="GO:0052689">
    <property type="term" value="F:carboxylic ester hydrolase activity"/>
    <property type="evidence" value="ECO:0007669"/>
    <property type="project" value="InterPro"/>
</dbReference>
<dbReference type="Pfam" id="PF00151">
    <property type="entry name" value="Lipase"/>
    <property type="match status" value="1"/>
</dbReference>
<dbReference type="CDD" id="cd00707">
    <property type="entry name" value="Pancreat_lipase_like"/>
    <property type="match status" value="1"/>
</dbReference>
<comment type="catalytic activity">
    <reaction evidence="13">
        <text>1-hexadecanoyl-2-(9Z-octadecenoyl)-sn-glycero-3-phosphate + H2O = 2-(9Z-octadecenoyl)-sn-glycero-3-phosphate + hexadecanoate + H(+)</text>
        <dbReference type="Rhea" id="RHEA:40943"/>
        <dbReference type="ChEBI" id="CHEBI:7896"/>
        <dbReference type="ChEBI" id="CHEBI:15377"/>
        <dbReference type="ChEBI" id="CHEBI:15378"/>
        <dbReference type="ChEBI" id="CHEBI:64839"/>
        <dbReference type="ChEBI" id="CHEBI:77593"/>
    </reaction>
    <physiologicalReaction direction="left-to-right" evidence="13">
        <dbReference type="Rhea" id="RHEA:40944"/>
    </physiologicalReaction>
</comment>
<feature type="binding site" evidence="16">
    <location>
        <position position="238"/>
    </location>
    <ligand>
        <name>Ca(2+)</name>
        <dbReference type="ChEBI" id="CHEBI:29108"/>
    </ligand>
</feature>
<evidence type="ECO:0000256" key="2">
    <source>
        <dbReference type="ARBA" id="ARBA00004613"/>
    </source>
</evidence>
<keyword evidence="10" id="KW-0472">Membrane</keyword>
<evidence type="ECO:0000256" key="10">
    <source>
        <dbReference type="ARBA" id="ARBA00023136"/>
    </source>
</evidence>
<dbReference type="GO" id="GO:0046872">
    <property type="term" value="F:metal ion binding"/>
    <property type="evidence" value="ECO:0007669"/>
    <property type="project" value="UniProtKB-KW"/>
</dbReference>
<dbReference type="PANTHER" id="PTHR11610">
    <property type="entry name" value="LIPASE"/>
    <property type="match status" value="1"/>
</dbReference>
<evidence type="ECO:0000256" key="8">
    <source>
        <dbReference type="ARBA" id="ARBA00022963"/>
    </source>
</evidence>
<dbReference type="EMBL" id="CAWUFR010000014">
    <property type="protein sequence ID" value="CAK6953806.1"/>
    <property type="molecule type" value="Genomic_DNA"/>
</dbReference>
<evidence type="ECO:0000256" key="14">
    <source>
        <dbReference type="ARBA" id="ARBA00049600"/>
    </source>
</evidence>
<dbReference type="GO" id="GO:0004620">
    <property type="term" value="F:phospholipase activity"/>
    <property type="evidence" value="ECO:0007669"/>
    <property type="project" value="TreeGrafter"/>
</dbReference>
<comment type="similarity">
    <text evidence="3 17">Belongs to the AB hydrolase superfamily. Lipase family.</text>
</comment>
<evidence type="ECO:0000256" key="4">
    <source>
        <dbReference type="ARBA" id="ARBA00022475"/>
    </source>
</evidence>
<dbReference type="AlphaFoldDB" id="A0AAV1N5S0"/>
<organism evidence="19 20">
    <name type="scientific">Scomber scombrus</name>
    <name type="common">Atlantic mackerel</name>
    <name type="synonym">Scomber vernalis</name>
    <dbReference type="NCBI Taxonomy" id="13677"/>
    <lineage>
        <taxon>Eukaryota</taxon>
        <taxon>Metazoa</taxon>
        <taxon>Chordata</taxon>
        <taxon>Craniata</taxon>
        <taxon>Vertebrata</taxon>
        <taxon>Euteleostomi</taxon>
        <taxon>Actinopterygii</taxon>
        <taxon>Neopterygii</taxon>
        <taxon>Teleostei</taxon>
        <taxon>Neoteleostei</taxon>
        <taxon>Acanthomorphata</taxon>
        <taxon>Pelagiaria</taxon>
        <taxon>Scombriformes</taxon>
        <taxon>Scombridae</taxon>
        <taxon>Scomber</taxon>
    </lineage>
</organism>
<dbReference type="InterPro" id="IPR000734">
    <property type="entry name" value="TAG_lipase"/>
</dbReference>
<comment type="function">
    <text evidence="14">Hydrolyzes specifically phosphatidic acid (PA) to produce 2-acyl lysophosphatidic acid (LPA; a potent bioactive lipid mediator) and fatty acid. Does not hydrolyze other phospholipids, like phosphatidylserine (PS), phosphatidylcholine (PC) and phosphatidylethanolamine (PE) or triacylglycerol (TG).</text>
</comment>
<dbReference type="FunFam" id="3.40.50.1820:FF:000063">
    <property type="entry name" value="Lipase member H"/>
    <property type="match status" value="1"/>
</dbReference>
<keyword evidence="20" id="KW-1185">Reference proteome</keyword>
<feature type="active site" description="Charge relay system" evidence="15">
    <location>
        <position position="224"/>
    </location>
</feature>
<keyword evidence="12" id="KW-0325">Glycoprotein</keyword>
<dbReference type="PRINTS" id="PR00821">
    <property type="entry name" value="TAGLIPASE"/>
</dbReference>
<keyword evidence="16" id="KW-0479">Metal-binding</keyword>
<evidence type="ECO:0000256" key="17">
    <source>
        <dbReference type="RuleBase" id="RU004262"/>
    </source>
</evidence>
<keyword evidence="5" id="KW-0964">Secreted</keyword>
<evidence type="ECO:0000256" key="1">
    <source>
        <dbReference type="ARBA" id="ARBA00004202"/>
    </source>
</evidence>
<dbReference type="GO" id="GO:0006654">
    <property type="term" value="P:phosphatidic acid biosynthetic process"/>
    <property type="evidence" value="ECO:0007669"/>
    <property type="project" value="UniProtKB-ARBA"/>
</dbReference>
<gene>
    <name evidence="19" type="ORF">FSCOSCO3_A014366</name>
</gene>
<feature type="active site" description="Charge relay system" evidence="15">
    <location>
        <position position="294"/>
    </location>
</feature>
<evidence type="ECO:0000256" key="12">
    <source>
        <dbReference type="ARBA" id="ARBA00023180"/>
    </source>
</evidence>
<dbReference type="InterPro" id="IPR013818">
    <property type="entry name" value="Lipase"/>
</dbReference>
<keyword evidence="6" id="KW-0732">Signal</keyword>
<dbReference type="PIRSF" id="PIRSF000865">
    <property type="entry name" value="Lipoprotein_lipase_LIPH"/>
    <property type="match status" value="1"/>
</dbReference>
<feature type="binding site" evidence="16">
    <location>
        <position position="240"/>
    </location>
    <ligand>
        <name>Ca(2+)</name>
        <dbReference type="ChEBI" id="CHEBI:29108"/>
    </ligand>
</feature>
<dbReference type="SUPFAM" id="SSF53474">
    <property type="entry name" value="alpha/beta-Hydrolases"/>
    <property type="match status" value="1"/>
</dbReference>
<feature type="binding site" evidence="16">
    <location>
        <position position="243"/>
    </location>
    <ligand>
        <name>Ca(2+)</name>
        <dbReference type="ChEBI" id="CHEBI:29108"/>
    </ligand>
</feature>
<dbReference type="PANTHER" id="PTHR11610:SF12">
    <property type="entry name" value="LIPASE MEMBER H"/>
    <property type="match status" value="1"/>
</dbReference>
<keyword evidence="9" id="KW-0443">Lipid metabolism</keyword>
<keyword evidence="8" id="KW-0442">Lipid degradation</keyword>
<dbReference type="InterPro" id="IPR016272">
    <property type="entry name" value="Lipase_LIPH"/>
</dbReference>
<reference evidence="19 20" key="1">
    <citation type="submission" date="2024-01" db="EMBL/GenBank/DDBJ databases">
        <authorList>
            <person name="Alioto T."/>
            <person name="Alioto T."/>
            <person name="Gomez Garrido J."/>
        </authorList>
    </citation>
    <scope>NUCLEOTIDE SEQUENCE [LARGE SCALE GENOMIC DNA]</scope>
</reference>
<keyword evidence="4" id="KW-1003">Cell membrane</keyword>
<evidence type="ECO:0000313" key="20">
    <source>
        <dbReference type="Proteomes" id="UP001314229"/>
    </source>
</evidence>
<dbReference type="GO" id="GO:0005886">
    <property type="term" value="C:plasma membrane"/>
    <property type="evidence" value="ECO:0007669"/>
    <property type="project" value="UniProtKB-SubCell"/>
</dbReference>
<dbReference type="Gene3D" id="3.40.50.1820">
    <property type="entry name" value="alpha/beta hydrolase"/>
    <property type="match status" value="1"/>
</dbReference>
<evidence type="ECO:0000256" key="5">
    <source>
        <dbReference type="ARBA" id="ARBA00022525"/>
    </source>
</evidence>
<feature type="domain" description="Lipase" evidence="18">
    <location>
        <begin position="80"/>
        <end position="369"/>
    </location>
</feature>
<keyword evidence="7" id="KW-0378">Hydrolase</keyword>
<evidence type="ECO:0000259" key="18">
    <source>
        <dbReference type="Pfam" id="PF00151"/>
    </source>
</evidence>
<keyword evidence="16" id="KW-0106">Calcium</keyword>
<evidence type="ECO:0000256" key="16">
    <source>
        <dbReference type="PIRSR" id="PIRSR000865-2"/>
    </source>
</evidence>
<evidence type="ECO:0000256" key="15">
    <source>
        <dbReference type="PIRSR" id="PIRSR000865-1"/>
    </source>
</evidence>
<evidence type="ECO:0000256" key="13">
    <source>
        <dbReference type="ARBA" id="ARBA00048637"/>
    </source>
</evidence>
<comment type="subcellular location">
    <subcellularLocation>
        <location evidence="1">Cell membrane</location>
        <topology evidence="1">Peripheral membrane protein</topology>
    </subcellularLocation>
    <subcellularLocation>
        <location evidence="2">Secreted</location>
    </subcellularLocation>
</comment>
<comment type="caution">
    <text evidence="19">The sequence shown here is derived from an EMBL/GenBank/DDBJ whole genome shotgun (WGS) entry which is preliminary data.</text>
</comment>
<dbReference type="InterPro" id="IPR029058">
    <property type="entry name" value="AB_hydrolase_fold"/>
</dbReference>
<evidence type="ECO:0000256" key="9">
    <source>
        <dbReference type="ARBA" id="ARBA00023098"/>
    </source>
</evidence>
<proteinExistence type="inferred from homology"/>
<evidence type="ECO:0000256" key="7">
    <source>
        <dbReference type="ARBA" id="ARBA00022801"/>
    </source>
</evidence>
<name>A0AAV1N5S0_SCOSC</name>
<evidence type="ECO:0000256" key="6">
    <source>
        <dbReference type="ARBA" id="ARBA00022729"/>
    </source>
</evidence>
<evidence type="ECO:0000313" key="19">
    <source>
        <dbReference type="EMBL" id="CAK6953806.1"/>
    </source>
</evidence>